<dbReference type="OrthoDB" id="5979581at2759"/>
<gene>
    <name evidence="1" type="ORF">EZS28_006728</name>
</gene>
<reference evidence="1 2" key="1">
    <citation type="submission" date="2019-03" db="EMBL/GenBank/DDBJ databases">
        <title>Single cell metagenomics reveals metabolic interactions within the superorganism composed of flagellate Streblomastix strix and complex community of Bacteroidetes bacteria on its surface.</title>
        <authorList>
            <person name="Treitli S.C."/>
            <person name="Kolisko M."/>
            <person name="Husnik F."/>
            <person name="Keeling P."/>
            <person name="Hampl V."/>
        </authorList>
    </citation>
    <scope>NUCLEOTIDE SEQUENCE [LARGE SCALE GENOMIC DNA]</scope>
    <source>
        <strain evidence="1">ST1C</strain>
    </source>
</reference>
<organism evidence="1 2">
    <name type="scientific">Streblomastix strix</name>
    <dbReference type="NCBI Taxonomy" id="222440"/>
    <lineage>
        <taxon>Eukaryota</taxon>
        <taxon>Metamonada</taxon>
        <taxon>Preaxostyla</taxon>
        <taxon>Oxymonadida</taxon>
        <taxon>Streblomastigidae</taxon>
        <taxon>Streblomastix</taxon>
    </lineage>
</organism>
<dbReference type="AlphaFoldDB" id="A0A5J4WS76"/>
<keyword evidence="1" id="KW-0808">Transferase</keyword>
<accession>A0A5J4WS76</accession>
<protein>
    <submittedName>
        <fullName evidence="1">Putative Tau-tubulin kinase 1</fullName>
    </submittedName>
</protein>
<evidence type="ECO:0000313" key="2">
    <source>
        <dbReference type="Proteomes" id="UP000324800"/>
    </source>
</evidence>
<proteinExistence type="predicted"/>
<dbReference type="Proteomes" id="UP000324800">
    <property type="component" value="Unassembled WGS sequence"/>
</dbReference>
<dbReference type="Gene3D" id="1.10.510.10">
    <property type="entry name" value="Transferase(Phosphotransferase) domain 1"/>
    <property type="match status" value="1"/>
</dbReference>
<dbReference type="InterPro" id="IPR050235">
    <property type="entry name" value="CK1_Ser-Thr_kinase"/>
</dbReference>
<dbReference type="GO" id="GO:0016301">
    <property type="term" value="F:kinase activity"/>
    <property type="evidence" value="ECO:0007669"/>
    <property type="project" value="UniProtKB-KW"/>
</dbReference>
<name>A0A5J4WS76_9EUKA</name>
<evidence type="ECO:0000313" key="1">
    <source>
        <dbReference type="EMBL" id="KAA6397750.1"/>
    </source>
</evidence>
<dbReference type="EMBL" id="SNRW01001111">
    <property type="protein sequence ID" value="KAA6397750.1"/>
    <property type="molecule type" value="Genomic_DNA"/>
</dbReference>
<dbReference type="PANTHER" id="PTHR11909">
    <property type="entry name" value="CASEIN KINASE-RELATED"/>
    <property type="match status" value="1"/>
</dbReference>
<dbReference type="SUPFAM" id="SSF56112">
    <property type="entry name" value="Protein kinase-like (PK-like)"/>
    <property type="match status" value="1"/>
</dbReference>
<keyword evidence="1" id="KW-0418">Kinase</keyword>
<dbReference type="InterPro" id="IPR011009">
    <property type="entry name" value="Kinase-like_dom_sf"/>
</dbReference>
<sequence length="147" mass="17130">MPTKHGKLPTQPCNFRGTLRYASPNAHKKMELGRSDDLISLLYMMIEFFSGKLPWADTYNYDEILQLKLESIHSSLIQRMPPEFQAFEDHIYSLDYLDEPDYAMLTQLLCTVASKAGIDLNEPFEWEAEIREQKEIIQHKKNNGTMN</sequence>
<comment type="caution">
    <text evidence="1">The sequence shown here is derived from an EMBL/GenBank/DDBJ whole genome shotgun (WGS) entry which is preliminary data.</text>
</comment>